<dbReference type="Proteomes" id="UP000199337">
    <property type="component" value="Unassembled WGS sequence"/>
</dbReference>
<feature type="transmembrane region" description="Helical" evidence="1">
    <location>
        <begin position="97"/>
        <end position="117"/>
    </location>
</feature>
<dbReference type="EMBL" id="FOOX01000009">
    <property type="protein sequence ID" value="SFG76830.1"/>
    <property type="molecule type" value="Genomic_DNA"/>
</dbReference>
<evidence type="ECO:0000313" key="3">
    <source>
        <dbReference type="EMBL" id="SFG76830.1"/>
    </source>
</evidence>
<evidence type="ECO:0000313" key="4">
    <source>
        <dbReference type="Proteomes" id="UP000199337"/>
    </source>
</evidence>
<evidence type="ECO:0000256" key="1">
    <source>
        <dbReference type="SAM" id="Phobius"/>
    </source>
</evidence>
<dbReference type="STRING" id="341036.SAMN05660649_02638"/>
<feature type="transmembrane region" description="Helical" evidence="1">
    <location>
        <begin position="41"/>
        <end position="64"/>
    </location>
</feature>
<name>A0A1I2UIF6_9FIRM</name>
<proteinExistence type="predicted"/>
<dbReference type="InterPro" id="IPR008457">
    <property type="entry name" value="Cu-R_CopD_dom"/>
</dbReference>
<accession>A0A1I2UIF6</accession>
<feature type="domain" description="Copper resistance protein D" evidence="2">
    <location>
        <begin position="3"/>
        <end position="115"/>
    </location>
</feature>
<dbReference type="Pfam" id="PF05425">
    <property type="entry name" value="CopD"/>
    <property type="match status" value="1"/>
</dbReference>
<keyword evidence="1" id="KW-0812">Transmembrane</keyword>
<organism evidence="3 4">
    <name type="scientific">Desulfotruncus arcticus DSM 17038</name>
    <dbReference type="NCBI Taxonomy" id="1121424"/>
    <lineage>
        <taxon>Bacteria</taxon>
        <taxon>Bacillati</taxon>
        <taxon>Bacillota</taxon>
        <taxon>Clostridia</taxon>
        <taxon>Eubacteriales</taxon>
        <taxon>Desulfallaceae</taxon>
        <taxon>Desulfotruncus</taxon>
    </lineage>
</organism>
<reference evidence="4" key="1">
    <citation type="submission" date="2016-10" db="EMBL/GenBank/DDBJ databases">
        <authorList>
            <person name="Varghese N."/>
            <person name="Submissions S."/>
        </authorList>
    </citation>
    <scope>NUCLEOTIDE SEQUENCE [LARGE SCALE GENOMIC DNA]</scope>
    <source>
        <strain evidence="4">DSM 17038</strain>
    </source>
</reference>
<dbReference type="GO" id="GO:0016020">
    <property type="term" value="C:membrane"/>
    <property type="evidence" value="ECO:0007669"/>
    <property type="project" value="InterPro"/>
</dbReference>
<keyword evidence="1" id="KW-1133">Transmembrane helix</keyword>
<protein>
    <submittedName>
        <fullName evidence="3">Putative copper resistance protein D</fullName>
    </submittedName>
</protein>
<sequence length="122" mass="13145">MIAAGRFSSLTWGSLAVLIVTGVYAVSGNVDKLSPLFGQPAGIVLFVKLLLVAALIVILLYQIYTLNPKMKKIINPATPKGQENALEMARAGNTAKFWSWTHLIVGITVIILAVILAELLEQ</sequence>
<keyword evidence="1" id="KW-0472">Membrane</keyword>
<gene>
    <name evidence="3" type="ORF">SAMN05660649_02638</name>
</gene>
<dbReference type="AlphaFoldDB" id="A0A1I2UIF6"/>
<keyword evidence="4" id="KW-1185">Reference proteome</keyword>
<evidence type="ECO:0000259" key="2">
    <source>
        <dbReference type="Pfam" id="PF05425"/>
    </source>
</evidence>
<dbReference type="OrthoDB" id="2083687at2"/>